<proteinExistence type="predicted"/>
<evidence type="ECO:0000313" key="3">
    <source>
        <dbReference type="Proteomes" id="UP000044026"/>
    </source>
</evidence>
<dbReference type="EMBL" id="CDOE01000071">
    <property type="protein sequence ID" value="CEN38547.1"/>
    <property type="molecule type" value="Genomic_DNA"/>
</dbReference>
<sequence>MSTKKQNFATALAFIGLMFFSIGFAFGINSYLIPVLKRELWIFHQQGVICF</sequence>
<evidence type="ECO:0000313" key="2">
    <source>
        <dbReference type="EMBL" id="CEN38547.1"/>
    </source>
</evidence>
<dbReference type="AlphaFoldDB" id="A0A0B7HKY1"/>
<keyword evidence="1" id="KW-0472">Membrane</keyword>
<keyword evidence="1" id="KW-0812">Transmembrane</keyword>
<gene>
    <name evidence="2" type="ORF">CCAN12_730080</name>
</gene>
<evidence type="ECO:0000256" key="1">
    <source>
        <dbReference type="SAM" id="Phobius"/>
    </source>
</evidence>
<accession>A0A0B7HKY1</accession>
<reference evidence="2 3" key="1">
    <citation type="submission" date="2015-01" db="EMBL/GenBank/DDBJ databases">
        <authorList>
            <person name="Xiang T."/>
            <person name="Song Y."/>
            <person name="Huang L."/>
            <person name="Wang B."/>
            <person name="Wu P."/>
        </authorList>
    </citation>
    <scope>NUCLEOTIDE SEQUENCE [LARGE SCALE GENOMIC DNA]</scope>
    <source>
        <strain evidence="2 3">Cc12</strain>
    </source>
</reference>
<name>A0A0B7HKY1_9FLAO</name>
<evidence type="ECO:0008006" key="4">
    <source>
        <dbReference type="Google" id="ProtNLM"/>
    </source>
</evidence>
<keyword evidence="1" id="KW-1133">Transmembrane helix</keyword>
<protein>
    <recommendedName>
        <fullName evidence="4">Glucose/galactose transporter</fullName>
    </recommendedName>
</protein>
<organism evidence="2 3">
    <name type="scientific">Capnocytophaga canimorsus</name>
    <dbReference type="NCBI Taxonomy" id="28188"/>
    <lineage>
        <taxon>Bacteria</taxon>
        <taxon>Pseudomonadati</taxon>
        <taxon>Bacteroidota</taxon>
        <taxon>Flavobacteriia</taxon>
        <taxon>Flavobacteriales</taxon>
        <taxon>Flavobacteriaceae</taxon>
        <taxon>Capnocytophaga</taxon>
    </lineage>
</organism>
<feature type="transmembrane region" description="Helical" evidence="1">
    <location>
        <begin position="12"/>
        <end position="33"/>
    </location>
</feature>
<dbReference type="Proteomes" id="UP000044026">
    <property type="component" value="Unassembled WGS sequence"/>
</dbReference>